<dbReference type="InterPro" id="IPR005475">
    <property type="entry name" value="Transketolase-like_Pyr-bd"/>
</dbReference>
<evidence type="ECO:0000256" key="5">
    <source>
        <dbReference type="ARBA" id="ARBA00017172"/>
    </source>
</evidence>
<evidence type="ECO:0000256" key="2">
    <source>
        <dbReference type="ARBA" id="ARBA00001964"/>
    </source>
</evidence>
<dbReference type="STRING" id="1122133.SAMN02745157_1092"/>
<feature type="binding site" evidence="8">
    <location>
        <position position="195"/>
    </location>
    <ligand>
        <name>Mg(2+)</name>
        <dbReference type="ChEBI" id="CHEBI:18420"/>
    </ligand>
</feature>
<reference evidence="10 11" key="1">
    <citation type="submission" date="2016-11" db="EMBL/GenBank/DDBJ databases">
        <authorList>
            <person name="Jaros S."/>
            <person name="Januszkiewicz K."/>
            <person name="Wedrychowicz H."/>
        </authorList>
    </citation>
    <scope>NUCLEOTIDE SEQUENCE [LARGE SCALE GENOMIC DNA]</scope>
    <source>
        <strain evidence="10 11">DSM 19436</strain>
    </source>
</reference>
<comment type="cofactor">
    <cofactor evidence="2 7">
        <name>thiamine diphosphate</name>
        <dbReference type="ChEBI" id="CHEBI:58937"/>
    </cofactor>
</comment>
<dbReference type="SUPFAM" id="SSF52922">
    <property type="entry name" value="TK C-terminal domain-like"/>
    <property type="match status" value="1"/>
</dbReference>
<dbReference type="OrthoDB" id="9773339at2"/>
<dbReference type="Proteomes" id="UP000184485">
    <property type="component" value="Unassembled WGS sequence"/>
</dbReference>
<keyword evidence="7 10" id="KW-0670">Pyruvate</keyword>
<evidence type="ECO:0000256" key="4">
    <source>
        <dbReference type="ARBA" id="ARBA00007131"/>
    </source>
</evidence>
<dbReference type="Gene3D" id="3.40.50.970">
    <property type="match status" value="2"/>
</dbReference>
<comment type="catalytic activity">
    <reaction evidence="6 7">
        <text>N(6)-[(R)-lipoyl]-L-lysyl-[protein] + pyruvate + H(+) = N(6)-[(R)-S(8)-acetyldihydrolipoyl]-L-lysyl-[protein] + CO2</text>
        <dbReference type="Rhea" id="RHEA:19189"/>
        <dbReference type="Rhea" id="RHEA-COMP:10474"/>
        <dbReference type="Rhea" id="RHEA-COMP:10478"/>
        <dbReference type="ChEBI" id="CHEBI:15361"/>
        <dbReference type="ChEBI" id="CHEBI:15378"/>
        <dbReference type="ChEBI" id="CHEBI:16526"/>
        <dbReference type="ChEBI" id="CHEBI:83099"/>
        <dbReference type="ChEBI" id="CHEBI:83111"/>
        <dbReference type="EC" id="1.2.4.1"/>
    </reaction>
</comment>
<dbReference type="SUPFAM" id="SSF52518">
    <property type="entry name" value="Thiamin diphosphate-binding fold (THDP-binding)"/>
    <property type="match status" value="2"/>
</dbReference>
<dbReference type="InterPro" id="IPR005474">
    <property type="entry name" value="Transketolase_N"/>
</dbReference>
<dbReference type="GO" id="GO:0004739">
    <property type="term" value="F:pyruvate dehydrogenase (acetyl-transferring) activity"/>
    <property type="evidence" value="ECO:0007669"/>
    <property type="project" value="UniProtKB-EC"/>
</dbReference>
<evidence type="ECO:0000256" key="3">
    <source>
        <dbReference type="ARBA" id="ARBA00003157"/>
    </source>
</evidence>
<evidence type="ECO:0000259" key="9">
    <source>
        <dbReference type="SMART" id="SM00861"/>
    </source>
</evidence>
<dbReference type="PANTHER" id="PTHR43825">
    <property type="entry name" value="PYRUVATE DEHYDROGENASE E1 COMPONENT"/>
    <property type="match status" value="1"/>
</dbReference>
<accession>A0A1M4WY09</accession>
<dbReference type="PANTHER" id="PTHR43825:SF4">
    <property type="entry name" value="PYRUVATE DEHYDROGENASE E1 COMPONENT"/>
    <property type="match status" value="1"/>
</dbReference>
<keyword evidence="7" id="KW-0560">Oxidoreductase</keyword>
<dbReference type="Pfam" id="PF00456">
    <property type="entry name" value="Transketolase_N"/>
    <property type="match status" value="1"/>
</dbReference>
<evidence type="ECO:0000313" key="11">
    <source>
        <dbReference type="Proteomes" id="UP000184485"/>
    </source>
</evidence>
<evidence type="ECO:0000256" key="6">
    <source>
        <dbReference type="ARBA" id="ARBA00051231"/>
    </source>
</evidence>
<name>A0A1M4WY09_9HYPH</name>
<organism evidence="10 11">
    <name type="scientific">Kaistia soli DSM 19436</name>
    <dbReference type="NCBI Taxonomy" id="1122133"/>
    <lineage>
        <taxon>Bacteria</taxon>
        <taxon>Pseudomonadati</taxon>
        <taxon>Pseudomonadota</taxon>
        <taxon>Alphaproteobacteria</taxon>
        <taxon>Hyphomicrobiales</taxon>
        <taxon>Kaistiaceae</taxon>
        <taxon>Kaistia</taxon>
    </lineage>
</organism>
<dbReference type="InterPro" id="IPR029061">
    <property type="entry name" value="THDP-binding"/>
</dbReference>
<feature type="binding site" evidence="8">
    <location>
        <position position="197"/>
    </location>
    <ligand>
        <name>Mg(2+)</name>
        <dbReference type="ChEBI" id="CHEBI:18420"/>
    </ligand>
</feature>
<dbReference type="Gene3D" id="3.40.50.920">
    <property type="match status" value="1"/>
</dbReference>
<dbReference type="RefSeq" id="WP_073052743.1">
    <property type="nucleotide sequence ID" value="NZ_FQUP01000001.1"/>
</dbReference>
<feature type="domain" description="Transketolase-like pyrimidine-binding" evidence="9">
    <location>
        <begin position="416"/>
        <end position="612"/>
    </location>
</feature>
<keyword evidence="7" id="KW-0786">Thiamine pyrophosphate</keyword>
<evidence type="ECO:0000256" key="8">
    <source>
        <dbReference type="PIRSR" id="PIRSR000156-1"/>
    </source>
</evidence>
<gene>
    <name evidence="10" type="ORF">SAMN02745157_1092</name>
</gene>
<protein>
    <recommendedName>
        <fullName evidence="5 7">Pyruvate dehydrogenase E1 component</fullName>
        <ecNumber evidence="7">1.2.4.1</ecNumber>
    </recommendedName>
</protein>
<feature type="binding site" evidence="8">
    <location>
        <position position="165"/>
    </location>
    <ligand>
        <name>Mg(2+)</name>
        <dbReference type="ChEBI" id="CHEBI:18420"/>
    </ligand>
</feature>
<comment type="function">
    <text evidence="3 7">Component of the pyruvate dehydrogenase (PDH) complex, that catalyzes the overall conversion of pyruvate to acetyl-CoA and CO(2).</text>
</comment>
<comment type="similarity">
    <text evidence="4">Belongs to the transketolase family.</text>
</comment>
<dbReference type="SMART" id="SM00861">
    <property type="entry name" value="Transket_pyr"/>
    <property type="match status" value="1"/>
</dbReference>
<dbReference type="InterPro" id="IPR009014">
    <property type="entry name" value="Transketo_C/PFOR_II"/>
</dbReference>
<dbReference type="AlphaFoldDB" id="A0A1M4WY09"/>
<dbReference type="EC" id="1.2.4.1" evidence="7"/>
<evidence type="ECO:0000256" key="7">
    <source>
        <dbReference type="PIRNR" id="PIRNR000156"/>
    </source>
</evidence>
<evidence type="ECO:0000256" key="1">
    <source>
        <dbReference type="ARBA" id="ARBA00001946"/>
    </source>
</evidence>
<dbReference type="InterPro" id="IPR004660">
    <property type="entry name" value="PDH_E1"/>
</dbReference>
<keyword evidence="8" id="KW-0479">Metal-binding</keyword>
<evidence type="ECO:0000313" key="10">
    <source>
        <dbReference type="EMBL" id="SHE85852.1"/>
    </source>
</evidence>
<comment type="cofactor">
    <cofactor evidence="1 8">
        <name>Mg(2+)</name>
        <dbReference type="ChEBI" id="CHEBI:18420"/>
    </cofactor>
</comment>
<sequence>MPDATSTDAIPSAAILAELERKVLWLAAWMIHNANHLRDNDEGIKVGGHQASSASLATIMTALYFDALQPEDRVAVKPHASPIFHAIQYLSGRQSLEKLQNFRAFRGAQSYPSRTKDTDDVDFSTGSVGLGAAQTLFSALVQDYVRAKGWTSGGKPGRMVALVGDAEMDEGNIFEALLEGWKHGLRNCWWVVDYNRQSLDAVVREGLWQRFEAIFANFGWDVVILKYGVLLQAAFAEPGGEALRHWIDTCPNQLYSALCFQGGAAWRKRLTDEIGDQGAVTALIERRDDAELARLMTNLGGHDLPTLTEAFAKARTHERPTCFIAYTIKGFGLPLAGHKDNHAGLMTPTQIETLRESLHVRPGHEWDRFEGLRAPEAELERFLADAPFAQRGKKALAPVVTVPATLPVPPAAGKLLSTQAGFGQILNEVARGDDDFARRIVTTAPDVTVSTNLGPWVNRRGLFARESMADLFKAERIPSTFNWDFSPDGQHLELGIAEMNLFLMLSALGLSHAINGERLLPIGTLYDPFIYRGADALNYACYQDARFILVATPSGVTLAPEGGAHQSIGTPLIGMAQDGLAAFEPAFVDELAAILAFGFDYIQRSKDDSAGDERTVLPDEQSWLRDETGGSLYLRLSTRPLEQPQRAMTPALSRAIVDGAYWLREPGPNPELVIAYQGAVAPEAIAATGLLAEDRRDIGLLAVTSADRLNAGWTAAGRARERGLVHARSHVERLFEKLPAHCGLVTVIDGHPATLGWLGAVAGHRTRSLGVEHFGQTGTIADLYRHHGIDAAAIARAASALAPFHPVRHLKPAS</sequence>
<keyword evidence="8" id="KW-0460">Magnesium</keyword>
<dbReference type="InterPro" id="IPR051157">
    <property type="entry name" value="PDH/Transketolase"/>
</dbReference>
<proteinExistence type="inferred from homology"/>
<dbReference type="PIRSF" id="PIRSF000156">
    <property type="entry name" value="Pyruvate_dh_E1"/>
    <property type="match status" value="1"/>
</dbReference>
<keyword evidence="11" id="KW-1185">Reference proteome</keyword>
<dbReference type="EMBL" id="FQUP01000001">
    <property type="protein sequence ID" value="SHE85852.1"/>
    <property type="molecule type" value="Genomic_DNA"/>
</dbReference>
<dbReference type="GO" id="GO:0046872">
    <property type="term" value="F:metal ion binding"/>
    <property type="evidence" value="ECO:0007669"/>
    <property type="project" value="UniProtKB-KW"/>
</dbReference>